<dbReference type="PANTHER" id="PTHR36842">
    <property type="entry name" value="PROTEIN TOLB HOMOLOG"/>
    <property type="match status" value="1"/>
</dbReference>
<dbReference type="eggNOG" id="COG0823">
    <property type="taxonomic scope" value="Bacteria"/>
</dbReference>
<accession>H1XR38</accession>
<dbReference type="PANTHER" id="PTHR36842:SF1">
    <property type="entry name" value="PROTEIN TOLB"/>
    <property type="match status" value="1"/>
</dbReference>
<proteinExistence type="inferred from homology"/>
<dbReference type="HOGENOM" id="CLU_914846_0_0_0"/>
<protein>
    <submittedName>
        <fullName evidence="2">WD40-like Beta Propeller Repeat</fullName>
    </submittedName>
</protein>
<name>H1XR38_CALAY</name>
<dbReference type="KEGG" id="caby:Cabys_287"/>
<dbReference type="Proteomes" id="UP000183868">
    <property type="component" value="Chromosome"/>
</dbReference>
<dbReference type="EMBL" id="CP018099">
    <property type="protein sequence ID" value="APF17038.1"/>
    <property type="molecule type" value="Genomic_DNA"/>
</dbReference>
<dbReference type="RefSeq" id="WP_006928260.1">
    <property type="nucleotide sequence ID" value="NZ_CM001402.1"/>
</dbReference>
<evidence type="ECO:0000313" key="5">
    <source>
        <dbReference type="Proteomes" id="UP000183868"/>
    </source>
</evidence>
<reference evidence="2 5" key="2">
    <citation type="submission" date="2016-11" db="EMBL/GenBank/DDBJ databases">
        <title>Genomic analysis of Caldithrix abyssi and proposal of a novel bacterial phylum Caldithrichaeota.</title>
        <authorList>
            <person name="Kublanov I."/>
            <person name="Sigalova O."/>
            <person name="Gavrilov S."/>
            <person name="Lebedinsky A."/>
            <person name="Ivanova N."/>
            <person name="Daum C."/>
            <person name="Reddy T."/>
            <person name="Klenk H.P."/>
            <person name="Goker M."/>
            <person name="Reva O."/>
            <person name="Miroshnichenko M."/>
            <person name="Kyprides N."/>
            <person name="Woyke T."/>
            <person name="Gelfand M."/>
        </authorList>
    </citation>
    <scope>NUCLEOTIDE SEQUENCE [LARGE SCALE GENOMIC DNA]</scope>
    <source>
        <strain evidence="2 5">LF13</strain>
    </source>
</reference>
<dbReference type="InParanoid" id="H1XR38"/>
<comment type="similarity">
    <text evidence="1">Belongs to the TolB family.</text>
</comment>
<gene>
    <name evidence="2" type="ORF">Cabys_287</name>
    <name evidence="3" type="ORF">Calab_1569</name>
</gene>
<dbReference type="InterPro" id="IPR011659">
    <property type="entry name" value="WD40"/>
</dbReference>
<dbReference type="EMBL" id="CM001402">
    <property type="protein sequence ID" value="EHO41189.1"/>
    <property type="molecule type" value="Genomic_DNA"/>
</dbReference>
<evidence type="ECO:0000313" key="3">
    <source>
        <dbReference type="EMBL" id="EHO41189.1"/>
    </source>
</evidence>
<dbReference type="AlphaFoldDB" id="H1XR38"/>
<keyword evidence="4" id="KW-1185">Reference proteome</keyword>
<reference evidence="3 4" key="1">
    <citation type="submission" date="2011-09" db="EMBL/GenBank/DDBJ databases">
        <title>The permanent draft genome of Caldithrix abyssi DSM 13497.</title>
        <authorList>
            <consortium name="US DOE Joint Genome Institute (JGI-PGF)"/>
            <person name="Lucas S."/>
            <person name="Han J."/>
            <person name="Lapidus A."/>
            <person name="Bruce D."/>
            <person name="Goodwin L."/>
            <person name="Pitluck S."/>
            <person name="Peters L."/>
            <person name="Kyrpides N."/>
            <person name="Mavromatis K."/>
            <person name="Ivanova N."/>
            <person name="Mikhailova N."/>
            <person name="Chertkov O."/>
            <person name="Detter J.C."/>
            <person name="Tapia R."/>
            <person name="Han C."/>
            <person name="Land M."/>
            <person name="Hauser L."/>
            <person name="Markowitz V."/>
            <person name="Cheng J.-F."/>
            <person name="Hugenholtz P."/>
            <person name="Woyke T."/>
            <person name="Wu D."/>
            <person name="Spring S."/>
            <person name="Brambilla E."/>
            <person name="Klenk H.-P."/>
            <person name="Eisen J.A."/>
        </authorList>
    </citation>
    <scope>NUCLEOTIDE SEQUENCE [LARGE SCALE GENOMIC DNA]</scope>
    <source>
        <strain evidence="3 4">DSM 13497</strain>
    </source>
</reference>
<dbReference type="InterPro" id="IPR011042">
    <property type="entry name" value="6-blade_b-propeller_TolB-like"/>
</dbReference>
<dbReference type="Proteomes" id="UP000004671">
    <property type="component" value="Chromosome"/>
</dbReference>
<organism evidence="3 4">
    <name type="scientific">Caldithrix abyssi DSM 13497</name>
    <dbReference type="NCBI Taxonomy" id="880073"/>
    <lineage>
        <taxon>Bacteria</taxon>
        <taxon>Pseudomonadati</taxon>
        <taxon>Calditrichota</taxon>
        <taxon>Calditrichia</taxon>
        <taxon>Calditrichales</taxon>
        <taxon>Calditrichaceae</taxon>
        <taxon>Caldithrix</taxon>
    </lineage>
</organism>
<dbReference type="SUPFAM" id="SSF82171">
    <property type="entry name" value="DPP6 N-terminal domain-like"/>
    <property type="match status" value="1"/>
</dbReference>
<dbReference type="Gene3D" id="2.120.10.30">
    <property type="entry name" value="TolB, C-terminal domain"/>
    <property type="match status" value="1"/>
</dbReference>
<dbReference type="Pfam" id="PF07676">
    <property type="entry name" value="PD40"/>
    <property type="match status" value="2"/>
</dbReference>
<evidence type="ECO:0000313" key="2">
    <source>
        <dbReference type="EMBL" id="APF17038.1"/>
    </source>
</evidence>
<dbReference type="PaxDb" id="880073-Calab_1569"/>
<dbReference type="OrthoDB" id="1075535at2"/>
<evidence type="ECO:0000256" key="1">
    <source>
        <dbReference type="ARBA" id="ARBA00009820"/>
    </source>
</evidence>
<dbReference type="STRING" id="880073.Cabys_287"/>
<evidence type="ECO:0000313" key="4">
    <source>
        <dbReference type="Proteomes" id="UP000004671"/>
    </source>
</evidence>
<sequence precursor="true">MKNIGLIVFFILSWMISLFAQNTLKVEKVERLNLPEKSEFFFPKLTPDGARVLFTGPKFVGLFMFDLKSAQMETLNMDIGAGYEYQISGDGQFVVYRPFEFKKGRKFYEIKIQNLSDKSVTVLEKEKRELSPPRIVNAKVIYLNDNQPVARAVTPHLSQSQPQNEKAVFIQNRTIVLVEGSTRKELKPLGEGIYLWPRLSPDGTRLLFTYAGDGTYISDLSGAILTRIGYANAPTWSPDGKWIAYMVDHDDGHQFTDSEIFIASADGKQKIQVTATDDVIEMYPNWDGVMTKLVFSSLKGQIFMATLKQE</sequence>